<feature type="region of interest" description="Disordered" evidence="1">
    <location>
        <begin position="81"/>
        <end position="108"/>
    </location>
</feature>
<sequence length="327" mass="36974">MGCVAVVQDQDQDQVAQVKAKLLKPKLWKTEITDHALTTNTACSVLRLTSNRCCAVCCQAGMGRAKRKWTRETIEEALRQNAHVNATPAELEETTDKRKMQRRRANKKRNLLKELEALSVAGTEVAGPLAVPVMQVQPILPAQPTLEQEGKQEEDDPADHQRQFAVAYAEGQRQFVPEASPPVTTNPPSADRGATKRTRNAERQRIRRANMTLSQKEREKVKATAHRRASRALMSASKRNAVMAADRSRQEKRRSEQNQVGRIGELDQNRRLQRARREAQTEEEHNYEQARNTQSQIARRLERTEDERGAATSHYCVPVVPSLEMAC</sequence>
<keyword evidence="3" id="KW-1185">Reference proteome</keyword>
<feature type="compositionally biased region" description="Basic and acidic residues" evidence="1">
    <location>
        <begin position="264"/>
        <end position="288"/>
    </location>
</feature>
<evidence type="ECO:0000313" key="2">
    <source>
        <dbReference type="EMBL" id="GMF47159.1"/>
    </source>
</evidence>
<dbReference type="Proteomes" id="UP001165121">
    <property type="component" value="Unassembled WGS sequence"/>
</dbReference>
<feature type="compositionally biased region" description="Basic and acidic residues" evidence="1">
    <location>
        <begin position="299"/>
        <end position="309"/>
    </location>
</feature>
<proteinExistence type="predicted"/>
<name>A0A9W6XUB5_9STRA</name>
<evidence type="ECO:0000256" key="1">
    <source>
        <dbReference type="SAM" id="MobiDB-lite"/>
    </source>
</evidence>
<protein>
    <submittedName>
        <fullName evidence="2">Unnamed protein product</fullName>
    </submittedName>
</protein>
<gene>
    <name evidence="2" type="ORF">Pfra01_001767800</name>
</gene>
<feature type="compositionally biased region" description="Basic and acidic residues" evidence="1">
    <location>
        <begin position="246"/>
        <end position="256"/>
    </location>
</feature>
<dbReference type="AlphaFoldDB" id="A0A9W6XUB5"/>
<accession>A0A9W6XUB5</accession>
<reference evidence="2" key="1">
    <citation type="submission" date="2023-04" db="EMBL/GenBank/DDBJ databases">
        <title>Phytophthora fragariaefolia NBRC 109709.</title>
        <authorList>
            <person name="Ichikawa N."/>
            <person name="Sato H."/>
            <person name="Tonouchi N."/>
        </authorList>
    </citation>
    <scope>NUCLEOTIDE SEQUENCE</scope>
    <source>
        <strain evidence="2">NBRC 109709</strain>
    </source>
</reference>
<feature type="region of interest" description="Disordered" evidence="1">
    <location>
        <begin position="177"/>
        <end position="310"/>
    </location>
</feature>
<feature type="compositionally biased region" description="Basic residues" evidence="1">
    <location>
        <begin position="99"/>
        <end position="108"/>
    </location>
</feature>
<comment type="caution">
    <text evidence="2">The sequence shown here is derived from an EMBL/GenBank/DDBJ whole genome shotgun (WGS) entry which is preliminary data.</text>
</comment>
<evidence type="ECO:0000313" key="3">
    <source>
        <dbReference type="Proteomes" id="UP001165121"/>
    </source>
</evidence>
<organism evidence="2 3">
    <name type="scientific">Phytophthora fragariaefolia</name>
    <dbReference type="NCBI Taxonomy" id="1490495"/>
    <lineage>
        <taxon>Eukaryota</taxon>
        <taxon>Sar</taxon>
        <taxon>Stramenopiles</taxon>
        <taxon>Oomycota</taxon>
        <taxon>Peronosporomycetes</taxon>
        <taxon>Peronosporales</taxon>
        <taxon>Peronosporaceae</taxon>
        <taxon>Phytophthora</taxon>
    </lineage>
</organism>
<dbReference type="EMBL" id="BSXT01002097">
    <property type="protein sequence ID" value="GMF47159.1"/>
    <property type="molecule type" value="Genomic_DNA"/>
</dbReference>